<organism evidence="3 4">
    <name type="scientific">Dissulfurirhabdus thermomarina</name>
    <dbReference type="NCBI Taxonomy" id="1765737"/>
    <lineage>
        <taxon>Bacteria</taxon>
        <taxon>Deltaproteobacteria</taxon>
        <taxon>Dissulfurirhabdaceae</taxon>
        <taxon>Dissulfurirhabdus</taxon>
    </lineage>
</organism>
<name>A0A6N9TJE6_DISTH</name>
<evidence type="ECO:0000313" key="3">
    <source>
        <dbReference type="EMBL" id="NDY41381.1"/>
    </source>
</evidence>
<keyword evidence="2" id="KW-0812">Transmembrane</keyword>
<proteinExistence type="predicted"/>
<dbReference type="AlphaFoldDB" id="A0A6N9TJE6"/>
<feature type="coiled-coil region" evidence="1">
    <location>
        <begin position="40"/>
        <end position="100"/>
    </location>
</feature>
<dbReference type="EMBL" id="JAAGRR010000003">
    <property type="protein sequence ID" value="NDY41381.1"/>
    <property type="molecule type" value="Genomic_DNA"/>
</dbReference>
<evidence type="ECO:0000256" key="1">
    <source>
        <dbReference type="SAM" id="Coils"/>
    </source>
</evidence>
<dbReference type="PANTHER" id="PTHR35792:SF2">
    <property type="entry name" value="GENERAL STRESS PROTEIN"/>
    <property type="match status" value="1"/>
</dbReference>
<reference evidence="3 4" key="1">
    <citation type="submission" date="2020-02" db="EMBL/GenBank/DDBJ databases">
        <title>Comparative genomics of sulfur disproportionating microorganisms.</title>
        <authorList>
            <person name="Ward L.M."/>
            <person name="Bertran E."/>
            <person name="Johnston D.T."/>
        </authorList>
    </citation>
    <scope>NUCLEOTIDE SEQUENCE [LARGE SCALE GENOMIC DNA]</scope>
    <source>
        <strain evidence="3 4">DSM 100025</strain>
    </source>
</reference>
<sequence>MSCNEGHYTAGSVTLAFLLGGAVGAALTALLSPRSGPENIDAIRTQADTLRREAQRMAEEVRERTEEIVGKGRDLVETKKAILESALEAGREAMEREKERLLGKLRKEGTLEEEA</sequence>
<keyword evidence="2" id="KW-0472">Membrane</keyword>
<dbReference type="Pfam" id="PF12732">
    <property type="entry name" value="YtxH"/>
    <property type="match status" value="1"/>
</dbReference>
<protein>
    <submittedName>
        <fullName evidence="3">YtxH domain-containing protein</fullName>
    </submittedName>
</protein>
<dbReference type="InterPro" id="IPR052928">
    <property type="entry name" value="Desiccation-related_membrane"/>
</dbReference>
<evidence type="ECO:0000256" key="2">
    <source>
        <dbReference type="SAM" id="Phobius"/>
    </source>
</evidence>
<feature type="transmembrane region" description="Helical" evidence="2">
    <location>
        <begin position="12"/>
        <end position="31"/>
    </location>
</feature>
<gene>
    <name evidence="3" type="ORF">G3N55_00755</name>
</gene>
<dbReference type="InterPro" id="IPR024623">
    <property type="entry name" value="YtxH"/>
</dbReference>
<keyword evidence="2" id="KW-1133">Transmembrane helix</keyword>
<keyword evidence="1" id="KW-0175">Coiled coil</keyword>
<evidence type="ECO:0000313" key="4">
    <source>
        <dbReference type="Proteomes" id="UP000469346"/>
    </source>
</evidence>
<dbReference type="Proteomes" id="UP000469346">
    <property type="component" value="Unassembled WGS sequence"/>
</dbReference>
<dbReference type="PANTHER" id="PTHR35792">
    <property type="entry name" value="GENERAL STRESS PROTEIN"/>
    <property type="match status" value="1"/>
</dbReference>
<accession>A0A6N9TJE6</accession>
<comment type="caution">
    <text evidence="3">The sequence shown here is derived from an EMBL/GenBank/DDBJ whole genome shotgun (WGS) entry which is preliminary data.</text>
</comment>
<dbReference type="RefSeq" id="WP_163297542.1">
    <property type="nucleotide sequence ID" value="NZ_JAAGRR010000003.1"/>
</dbReference>
<keyword evidence="4" id="KW-1185">Reference proteome</keyword>